<dbReference type="EMBL" id="JAFEUZ010000033">
    <property type="protein sequence ID" value="KAG5469328.1"/>
    <property type="molecule type" value="Genomic_DNA"/>
</dbReference>
<dbReference type="AlphaFoldDB" id="A0A836KKS0"/>
<proteinExistence type="predicted"/>
<gene>
    <name evidence="2" type="ORF">LSCM1_02543</name>
</gene>
<dbReference type="KEGG" id="lmat:92512638"/>
<feature type="region of interest" description="Disordered" evidence="1">
    <location>
        <begin position="1"/>
        <end position="24"/>
    </location>
</feature>
<evidence type="ECO:0000313" key="2">
    <source>
        <dbReference type="EMBL" id="KAG5469328.1"/>
    </source>
</evidence>
<sequence>MMRSQMMSRRPFHPSRTQQPQRKAAITTVRCARTVACTLGCSAGVPTATGVVVSSAVGAAPTSTSSEANLDAESVRGKRFAFAARRCSRITCWGLGFHVSKLVVIGGEGGATLIRDIWCCGEAASMRLCSRGRALPLRHAVH</sequence>
<keyword evidence="3" id="KW-1185">Reference proteome</keyword>
<reference evidence="3" key="1">
    <citation type="journal article" date="2021" name="Microbiol. Resour. Announc.">
        <title>LGAAP: Leishmaniinae Genome Assembly and Annotation Pipeline.</title>
        <authorList>
            <person name="Almutairi H."/>
            <person name="Urbaniak M.D."/>
            <person name="Bates M.D."/>
            <person name="Jariyapan N."/>
            <person name="Kwakye-Nuako G."/>
            <person name="Thomaz-Soccol V."/>
            <person name="Al-Salem W.S."/>
            <person name="Dillon R.J."/>
            <person name="Bates P.A."/>
            <person name="Gatherer D."/>
        </authorList>
    </citation>
    <scope>NUCLEOTIDE SEQUENCE [LARGE SCALE GENOMIC DNA]</scope>
</reference>
<dbReference type="GeneID" id="92512638"/>
<evidence type="ECO:0000256" key="1">
    <source>
        <dbReference type="SAM" id="MobiDB-lite"/>
    </source>
</evidence>
<name>A0A836KKS0_9TRYP</name>
<dbReference type="OrthoDB" id="10388231at2759"/>
<protein>
    <submittedName>
        <fullName evidence="2">Uncharacterized protein</fullName>
    </submittedName>
</protein>
<accession>A0A836KKS0</accession>
<dbReference type="Proteomes" id="UP000673552">
    <property type="component" value="Unassembled WGS sequence"/>
</dbReference>
<evidence type="ECO:0000313" key="3">
    <source>
        <dbReference type="Proteomes" id="UP000673552"/>
    </source>
</evidence>
<dbReference type="RefSeq" id="XP_067175501.1">
    <property type="nucleotide sequence ID" value="XM_067320126.1"/>
</dbReference>
<comment type="caution">
    <text evidence="2">The sequence shown here is derived from an EMBL/GenBank/DDBJ whole genome shotgun (WGS) entry which is preliminary data.</text>
</comment>
<organism evidence="2 3">
    <name type="scientific">Leishmania martiniquensis</name>
    <dbReference type="NCBI Taxonomy" id="1580590"/>
    <lineage>
        <taxon>Eukaryota</taxon>
        <taxon>Discoba</taxon>
        <taxon>Euglenozoa</taxon>
        <taxon>Kinetoplastea</taxon>
        <taxon>Metakinetoplastina</taxon>
        <taxon>Trypanosomatida</taxon>
        <taxon>Trypanosomatidae</taxon>
        <taxon>Leishmaniinae</taxon>
        <taxon>Leishmania</taxon>
    </lineage>
</organism>
<reference evidence="3" key="2">
    <citation type="journal article" date="2021" name="Sci. Data">
        <title>Chromosome-scale genome sequencing, assembly and annotation of six genomes from subfamily Leishmaniinae.</title>
        <authorList>
            <person name="Almutairi H."/>
            <person name="Urbaniak M.D."/>
            <person name="Bates M.D."/>
            <person name="Jariyapan N."/>
            <person name="Kwakye-Nuako G."/>
            <person name="Thomaz Soccol V."/>
            <person name="Al-Salem W.S."/>
            <person name="Dillon R.J."/>
            <person name="Bates P.A."/>
            <person name="Gatherer D."/>
        </authorList>
    </citation>
    <scope>NUCLEOTIDE SEQUENCE [LARGE SCALE GENOMIC DNA]</scope>
</reference>